<dbReference type="Proteomes" id="UP000239549">
    <property type="component" value="Unassembled WGS sequence"/>
</dbReference>
<accession>A0A2L2X7U0</accession>
<dbReference type="AlphaFoldDB" id="A0A2L2X7U0"/>
<keyword evidence="5" id="KW-1185">Reference proteome</keyword>
<evidence type="ECO:0000259" key="2">
    <source>
        <dbReference type="Pfam" id="PF00303"/>
    </source>
</evidence>
<feature type="domain" description="DUF4346" evidence="3">
    <location>
        <begin position="404"/>
        <end position="478"/>
    </location>
</feature>
<comment type="caution">
    <text evidence="4">The sequence shown here is derived from an EMBL/GenBank/DDBJ whole genome shotgun (WGS) entry which is preliminary data.</text>
</comment>
<reference evidence="5" key="1">
    <citation type="submission" date="2018-02" db="EMBL/GenBank/DDBJ databases">
        <title>Genome sequence of Desulfocucumis palustris strain NAW-5.</title>
        <authorList>
            <person name="Watanabe M."/>
            <person name="Kojima H."/>
            <person name="Fukui M."/>
        </authorList>
    </citation>
    <scope>NUCLEOTIDE SEQUENCE [LARGE SCALE GENOMIC DNA]</scope>
    <source>
        <strain evidence="5">NAW-5</strain>
    </source>
</reference>
<protein>
    <submittedName>
        <fullName evidence="4">Thymidylate synthase</fullName>
    </submittedName>
</protein>
<name>A0A2L2X7U0_9FIRM</name>
<dbReference type="EMBL" id="BFAV01000018">
    <property type="protein sequence ID" value="GBF32070.1"/>
    <property type="molecule type" value="Genomic_DNA"/>
</dbReference>
<evidence type="ECO:0000259" key="3">
    <source>
        <dbReference type="Pfam" id="PF14251"/>
    </source>
</evidence>
<gene>
    <name evidence="4" type="ORF">DCCM_0261</name>
</gene>
<proteinExistence type="predicted"/>
<feature type="domain" description="Thymidylate synthase/dCMP hydroxymethylase" evidence="2">
    <location>
        <begin position="230"/>
        <end position="398"/>
    </location>
</feature>
<dbReference type="RefSeq" id="WP_104370649.1">
    <property type="nucleotide sequence ID" value="NZ_BFAV01000018.1"/>
</dbReference>
<dbReference type="InterPro" id="IPR023451">
    <property type="entry name" value="Thymidate_synth/dCMP_Mease_dom"/>
</dbReference>
<dbReference type="Pfam" id="PF14251">
    <property type="entry name" value="PterinBD-DUF4346"/>
    <property type="match status" value="1"/>
</dbReference>
<dbReference type="Gene3D" id="3.30.572.10">
    <property type="entry name" value="Thymidylate synthase/dCMP hydroxymethylase domain"/>
    <property type="match status" value="1"/>
</dbReference>
<organism evidence="4 5">
    <name type="scientific">Desulfocucumis palustris</name>
    <dbReference type="NCBI Taxonomy" id="1898651"/>
    <lineage>
        <taxon>Bacteria</taxon>
        <taxon>Bacillati</taxon>
        <taxon>Bacillota</taxon>
        <taxon>Clostridia</taxon>
        <taxon>Eubacteriales</taxon>
        <taxon>Desulfocucumaceae</taxon>
        <taxon>Desulfocucumis</taxon>
    </lineage>
</organism>
<sequence length="479" mass="55226">MKFIPLYYGDMIKTVNPYGYVGVLTLWSKVDYVCQILQKNGLDMSPETSPIVAIGNLYGNGMKHLLRNLLYNPQITNILVCGKNRSNSLEELLSFFNNGVENINILGVDVKRIKGTSRVLDNLIDNSYFKRNPVITYVGDLTNKESIQGLIEYFKNLQKKLDSSKIPRIEIELPIVSVGHFPSNPRSHIIIKNTPLEAWKELLFTIIRFGHESQLKKGKRKELQSVKVVVENPIEEYKYLLRCGFDISLIKKYQDEILNCESSPNDTSYTYGHRIRKYFNIDGLSEIIARLNLDSQDRKCYLSLWDTERDLYHEEDDSPCMVSLYFRFYDEKLTLTASFRTHNALDAWLINFYGLMAILRYVCGKTGLKEGSITVISHSISVNIDDYDRAQMIANERRYEIVMDPSGYFNITIENNNIVVRHTFNGIVIGEYKGTKAETLQLEIYRNKAVSDIGHAMYLGREIARAEICLKRGELYTQK</sequence>
<dbReference type="InterPro" id="IPR036926">
    <property type="entry name" value="Thymidate_synth/dCMP_Mease_sf"/>
</dbReference>
<evidence type="ECO:0000313" key="5">
    <source>
        <dbReference type="Proteomes" id="UP000239549"/>
    </source>
</evidence>
<keyword evidence="1" id="KW-0808">Transferase</keyword>
<evidence type="ECO:0000313" key="4">
    <source>
        <dbReference type="EMBL" id="GBF32070.1"/>
    </source>
</evidence>
<dbReference type="OrthoDB" id="4029442at2"/>
<evidence type="ECO:0000256" key="1">
    <source>
        <dbReference type="ARBA" id="ARBA00022679"/>
    </source>
</evidence>
<dbReference type="Pfam" id="PF00303">
    <property type="entry name" value="Thymidylat_synt"/>
    <property type="match status" value="1"/>
</dbReference>
<dbReference type="SUPFAM" id="SSF55831">
    <property type="entry name" value="Thymidylate synthase/dCMP hydroxymethylase"/>
    <property type="match status" value="1"/>
</dbReference>
<dbReference type="InterPro" id="IPR025595">
    <property type="entry name" value="PterinBD-DUF4346"/>
</dbReference>
<dbReference type="GO" id="GO:0016740">
    <property type="term" value="F:transferase activity"/>
    <property type="evidence" value="ECO:0007669"/>
    <property type="project" value="UniProtKB-KW"/>
</dbReference>